<evidence type="ECO:0000256" key="7">
    <source>
        <dbReference type="PIRNR" id="PIRNR010045"/>
    </source>
</evidence>
<dbReference type="OrthoDB" id="6745403at2759"/>
<evidence type="ECO:0000256" key="8">
    <source>
        <dbReference type="SAM" id="Phobius"/>
    </source>
</evidence>
<evidence type="ECO:0000256" key="2">
    <source>
        <dbReference type="ARBA" id="ARBA00005376"/>
    </source>
</evidence>
<evidence type="ECO:0000313" key="9">
    <source>
        <dbReference type="EMBL" id="GAQ82474.1"/>
    </source>
</evidence>
<accession>A0A1Y1HV26</accession>
<dbReference type="PANTHER" id="PTHR13116:SF5">
    <property type="entry name" value="ER MEMBRANE PROTEIN COMPLEX SUBUNIT 3"/>
    <property type="match status" value="1"/>
</dbReference>
<keyword evidence="10" id="KW-1185">Reference proteome</keyword>
<keyword evidence="5 8" id="KW-1133">Transmembrane helix</keyword>
<comment type="similarity">
    <text evidence="2 7">Belongs to the EMC3 family.</text>
</comment>
<dbReference type="AlphaFoldDB" id="A0A1Y1HV26"/>
<dbReference type="PANTHER" id="PTHR13116">
    <property type="entry name" value="ER MEMBRANE PROTEIN COMPLEX SUBUNIT 3"/>
    <property type="match status" value="1"/>
</dbReference>
<evidence type="ECO:0000256" key="3">
    <source>
        <dbReference type="ARBA" id="ARBA00020822"/>
    </source>
</evidence>
<evidence type="ECO:0000256" key="1">
    <source>
        <dbReference type="ARBA" id="ARBA00004141"/>
    </source>
</evidence>
<evidence type="ECO:0000256" key="5">
    <source>
        <dbReference type="ARBA" id="ARBA00022989"/>
    </source>
</evidence>
<proteinExistence type="inferred from homology"/>
<name>A0A1Y1HV26_KLENI</name>
<evidence type="ECO:0000256" key="4">
    <source>
        <dbReference type="ARBA" id="ARBA00022692"/>
    </source>
</evidence>
<dbReference type="InterPro" id="IPR002809">
    <property type="entry name" value="EMC3/TMCO1"/>
</dbReference>
<comment type="subcellular location">
    <subcellularLocation>
        <location evidence="1">Membrane</location>
        <topology evidence="1">Multi-pass membrane protein</topology>
    </subcellularLocation>
</comment>
<dbReference type="InterPro" id="IPR008568">
    <property type="entry name" value="EMC3"/>
</dbReference>
<protein>
    <recommendedName>
        <fullName evidence="3 7">ER membrane protein complex subunit 3</fullName>
    </recommendedName>
</protein>
<feature type="transmembrane region" description="Helical" evidence="8">
    <location>
        <begin position="14"/>
        <end position="32"/>
    </location>
</feature>
<organism evidence="9 10">
    <name type="scientific">Klebsormidium nitens</name>
    <name type="common">Green alga</name>
    <name type="synonym">Ulothrix nitens</name>
    <dbReference type="NCBI Taxonomy" id="105231"/>
    <lineage>
        <taxon>Eukaryota</taxon>
        <taxon>Viridiplantae</taxon>
        <taxon>Streptophyta</taxon>
        <taxon>Klebsormidiophyceae</taxon>
        <taxon>Klebsormidiales</taxon>
        <taxon>Klebsormidiaceae</taxon>
        <taxon>Klebsormidium</taxon>
    </lineage>
</organism>
<sequence>MGADIILDTQIRDWVLVPITLVMFLIGVLRHYMTKALQSEKIGEPKTIRESQSIMRARFLRANAGYIPATSFRMRRAYFNNKETGLLVQQKKDAPNAGAQMMQDPSFAVNMMKNNLSYMLPQSLTFAWISFFFSGFVAAKIPFPLTQRFRSMLQRGIELGSLDVTYVSSQSWYFLNLFGLRGVFSLVLGEGNAGDDTQKMMQAQMMGMGGGLGPDAAKAFQAETDALELTQHEWILPQIEQHAEETLRRVLRERS</sequence>
<feature type="transmembrane region" description="Helical" evidence="8">
    <location>
        <begin position="123"/>
        <end position="143"/>
    </location>
</feature>
<evidence type="ECO:0000313" key="10">
    <source>
        <dbReference type="Proteomes" id="UP000054558"/>
    </source>
</evidence>
<dbReference type="EMBL" id="DF237061">
    <property type="protein sequence ID" value="GAQ82474.1"/>
    <property type="molecule type" value="Genomic_DNA"/>
</dbReference>
<dbReference type="SMART" id="SM01415">
    <property type="entry name" value="DUF106"/>
    <property type="match status" value="1"/>
</dbReference>
<dbReference type="OMA" id="KDMDPRW"/>
<keyword evidence="4 8" id="KW-0812">Transmembrane</keyword>
<dbReference type="GO" id="GO:0072546">
    <property type="term" value="C:EMC complex"/>
    <property type="evidence" value="ECO:0000318"/>
    <property type="project" value="GO_Central"/>
</dbReference>
<reference evidence="9 10" key="1">
    <citation type="journal article" date="2014" name="Nat. Commun.">
        <title>Klebsormidium flaccidum genome reveals primary factors for plant terrestrial adaptation.</title>
        <authorList>
            <person name="Hori K."/>
            <person name="Maruyama F."/>
            <person name="Fujisawa T."/>
            <person name="Togashi T."/>
            <person name="Yamamoto N."/>
            <person name="Seo M."/>
            <person name="Sato S."/>
            <person name="Yamada T."/>
            <person name="Mori H."/>
            <person name="Tajima N."/>
            <person name="Moriyama T."/>
            <person name="Ikeuchi M."/>
            <person name="Watanabe M."/>
            <person name="Wada H."/>
            <person name="Kobayashi K."/>
            <person name="Saito M."/>
            <person name="Masuda T."/>
            <person name="Sasaki-Sekimoto Y."/>
            <person name="Mashiguchi K."/>
            <person name="Awai K."/>
            <person name="Shimojima M."/>
            <person name="Masuda S."/>
            <person name="Iwai M."/>
            <person name="Nobusawa T."/>
            <person name="Narise T."/>
            <person name="Kondo S."/>
            <person name="Saito H."/>
            <person name="Sato R."/>
            <person name="Murakawa M."/>
            <person name="Ihara Y."/>
            <person name="Oshima-Yamada Y."/>
            <person name="Ohtaka K."/>
            <person name="Satoh M."/>
            <person name="Sonobe K."/>
            <person name="Ishii M."/>
            <person name="Ohtani R."/>
            <person name="Kanamori-Sato M."/>
            <person name="Honoki R."/>
            <person name="Miyazaki D."/>
            <person name="Mochizuki H."/>
            <person name="Umetsu J."/>
            <person name="Higashi K."/>
            <person name="Shibata D."/>
            <person name="Kamiya Y."/>
            <person name="Sato N."/>
            <person name="Nakamura Y."/>
            <person name="Tabata S."/>
            <person name="Ida S."/>
            <person name="Kurokawa K."/>
            <person name="Ohta H."/>
        </authorList>
    </citation>
    <scope>NUCLEOTIDE SEQUENCE [LARGE SCALE GENOMIC DNA]</scope>
    <source>
        <strain evidence="9 10">NIES-2285</strain>
    </source>
</reference>
<evidence type="ECO:0000256" key="6">
    <source>
        <dbReference type="ARBA" id="ARBA00023136"/>
    </source>
</evidence>
<dbReference type="PIRSF" id="PIRSF010045">
    <property type="entry name" value="DUF850_TM_euk"/>
    <property type="match status" value="1"/>
</dbReference>
<keyword evidence="6 8" id="KW-0472">Membrane</keyword>
<dbReference type="STRING" id="105231.A0A1Y1HV26"/>
<dbReference type="Pfam" id="PF01956">
    <property type="entry name" value="EMC3_TMCO1"/>
    <property type="match status" value="1"/>
</dbReference>
<dbReference type="Proteomes" id="UP000054558">
    <property type="component" value="Unassembled WGS sequence"/>
</dbReference>
<gene>
    <name evidence="9" type="ORF">KFL_001120190</name>
</gene>